<feature type="chain" id="PRO_5012620772" evidence="1">
    <location>
        <begin position="19"/>
        <end position="61"/>
    </location>
</feature>
<sequence length="61" mass="6592">MGASLATSIVCIGQLTVSLVLLRQLAVNLSPGRDYLKIINTLPNQEILSRPLISSLRFLGL</sequence>
<gene>
    <name evidence="2" type="ORF">AEK19_MT0388</name>
</gene>
<organism evidence="2">
    <name type="scientific">Utricularia reniformis</name>
    <dbReference type="NCBI Taxonomy" id="192314"/>
    <lineage>
        <taxon>Eukaryota</taxon>
        <taxon>Viridiplantae</taxon>
        <taxon>Streptophyta</taxon>
        <taxon>Embryophyta</taxon>
        <taxon>Tracheophyta</taxon>
        <taxon>Spermatophyta</taxon>
        <taxon>Magnoliopsida</taxon>
        <taxon>eudicotyledons</taxon>
        <taxon>Gunneridae</taxon>
        <taxon>Pentapetalae</taxon>
        <taxon>asterids</taxon>
        <taxon>lamiids</taxon>
        <taxon>Lamiales</taxon>
        <taxon>Lentibulariaceae</taxon>
        <taxon>Utricularia</taxon>
    </lineage>
</organism>
<reference evidence="2" key="1">
    <citation type="submission" date="2017-03" db="EMBL/GenBank/DDBJ databases">
        <title>The mitochondrial genome of the carnivorous plant Utricularia reniformis (Lentibulariaceae): structure, comparative analysis and evolutionary landmarks.</title>
        <authorList>
            <person name="Silva S.R."/>
            <person name="Alvarenga D.O."/>
            <person name="Michael T.P."/>
            <person name="Miranda V.F.O."/>
            <person name="Varani A.M."/>
        </authorList>
    </citation>
    <scope>NUCLEOTIDE SEQUENCE</scope>
</reference>
<geneLocation type="mitochondrion" evidence="2"/>
<keyword evidence="1" id="KW-0732">Signal</keyword>
<evidence type="ECO:0000256" key="1">
    <source>
        <dbReference type="SAM" id="SignalP"/>
    </source>
</evidence>
<accession>A0A1Y0AZV2</accession>
<dbReference type="AlphaFoldDB" id="A0A1Y0AZV2"/>
<dbReference type="EMBL" id="KY774314">
    <property type="protein sequence ID" value="ART30658.1"/>
    <property type="molecule type" value="Genomic_DNA"/>
</dbReference>
<evidence type="ECO:0000313" key="2">
    <source>
        <dbReference type="EMBL" id="ART30658.1"/>
    </source>
</evidence>
<feature type="signal peptide" evidence="1">
    <location>
        <begin position="1"/>
        <end position="18"/>
    </location>
</feature>
<name>A0A1Y0AZV2_9LAMI</name>
<protein>
    <submittedName>
        <fullName evidence="2">Uncharacterized protein</fullName>
    </submittedName>
</protein>
<proteinExistence type="predicted"/>
<keyword evidence="2" id="KW-0496">Mitochondrion</keyword>